<keyword evidence="9" id="KW-0732">Signal</keyword>
<feature type="binding site" evidence="7">
    <location>
        <position position="568"/>
    </location>
    <ligand>
        <name>Fe(3+)</name>
        <dbReference type="ChEBI" id="CHEBI:29034"/>
        <label>2</label>
    </ligand>
</feature>
<feature type="disulfide bond" evidence="8">
    <location>
        <begin position="380"/>
        <end position="411"/>
    </location>
</feature>
<dbReference type="GO" id="GO:0005886">
    <property type="term" value="C:plasma membrane"/>
    <property type="evidence" value="ECO:0007669"/>
    <property type="project" value="TreeGrafter"/>
</dbReference>
<feature type="disulfide bond" evidence="8">
    <location>
        <begin position="180"/>
        <end position="202"/>
    </location>
</feature>
<keyword evidence="5" id="KW-0813">Transport</keyword>
<keyword evidence="5 7" id="KW-0479">Metal-binding</keyword>
<dbReference type="GO" id="GO:0005769">
    <property type="term" value="C:early endosome"/>
    <property type="evidence" value="ECO:0007669"/>
    <property type="project" value="TreeGrafter"/>
</dbReference>
<reference evidence="12" key="1">
    <citation type="submission" date="2025-08" db="UniProtKB">
        <authorList>
            <consortium name="RefSeq"/>
        </authorList>
    </citation>
    <scope>IDENTIFICATION</scope>
    <source>
        <tissue evidence="12">Sperm</tissue>
    </source>
</reference>
<feature type="binding site" evidence="7">
    <location>
        <position position="281"/>
    </location>
    <ligand>
        <name>Fe(3+)</name>
        <dbReference type="ChEBI" id="CHEBI:29034"/>
        <label>1</label>
    </ligand>
</feature>
<keyword evidence="2" id="KW-0964">Secreted</keyword>
<keyword evidence="3" id="KW-0677">Repeat</keyword>
<evidence type="ECO:0000313" key="11">
    <source>
        <dbReference type="Proteomes" id="UP001318040"/>
    </source>
</evidence>
<evidence type="ECO:0000313" key="12">
    <source>
        <dbReference type="RefSeq" id="XP_032830902.1"/>
    </source>
</evidence>
<feature type="binding site" evidence="7">
    <location>
        <position position="221"/>
    </location>
    <ligand>
        <name>Fe(3+)</name>
        <dbReference type="ChEBI" id="CHEBI:29034"/>
        <label>1</label>
    </ligand>
</feature>
<dbReference type="PROSITE" id="PS00206">
    <property type="entry name" value="TRANSFERRIN_LIKE_2"/>
    <property type="match status" value="1"/>
</dbReference>
<dbReference type="Proteomes" id="UP001318040">
    <property type="component" value="Chromosome 55"/>
</dbReference>
<accession>A0AAJ7XE73</accession>
<evidence type="ECO:0000256" key="1">
    <source>
        <dbReference type="ARBA" id="ARBA00004613"/>
    </source>
</evidence>
<feature type="binding site" evidence="7">
    <location>
        <position position="636"/>
    </location>
    <ligand>
        <name>Fe(3+)</name>
        <dbReference type="ChEBI" id="CHEBI:29034"/>
        <label>1</label>
    </ligand>
</feature>
<dbReference type="PANTHER" id="PTHR11485">
    <property type="entry name" value="TRANSFERRIN"/>
    <property type="match status" value="1"/>
</dbReference>
<comment type="subcellular location">
    <subcellularLocation>
        <location evidence="1">Secreted</location>
    </subcellularLocation>
</comment>
<feature type="binding site" evidence="7">
    <location>
        <position position="464"/>
    </location>
    <ligand>
        <name>Fe(3+)</name>
        <dbReference type="ChEBI" id="CHEBI:29034"/>
        <label>1</label>
    </ligand>
</feature>
<dbReference type="GO" id="GO:0005615">
    <property type="term" value="C:extracellular space"/>
    <property type="evidence" value="ECO:0007669"/>
    <property type="project" value="InterPro"/>
</dbReference>
<feature type="disulfide bond" evidence="8">
    <location>
        <begin position="514"/>
        <end position="717"/>
    </location>
</feature>
<evidence type="ECO:0000256" key="2">
    <source>
        <dbReference type="ARBA" id="ARBA00022525"/>
    </source>
</evidence>
<keyword evidence="5 7" id="KW-0408">Iron</keyword>
<gene>
    <name evidence="12" type="primary">LOC116954471</name>
</gene>
<feature type="binding site" evidence="7">
    <location>
        <position position="426"/>
    </location>
    <ligand>
        <name>Fe(3+)</name>
        <dbReference type="ChEBI" id="CHEBI:29034"/>
        <label>1</label>
    </ligand>
</feature>
<feature type="disulfide bond" evidence="8">
    <location>
        <begin position="538"/>
        <end position="557"/>
    </location>
</feature>
<name>A0AAJ7XE73_PETMA</name>
<dbReference type="InterPro" id="IPR016357">
    <property type="entry name" value="Transferrin"/>
</dbReference>
<organism evidence="11 12">
    <name type="scientific">Petromyzon marinus</name>
    <name type="common">Sea lamprey</name>
    <dbReference type="NCBI Taxonomy" id="7757"/>
    <lineage>
        <taxon>Eukaryota</taxon>
        <taxon>Metazoa</taxon>
        <taxon>Chordata</taxon>
        <taxon>Craniata</taxon>
        <taxon>Vertebrata</taxon>
        <taxon>Cyclostomata</taxon>
        <taxon>Hyperoartia</taxon>
        <taxon>Petromyzontiformes</taxon>
        <taxon>Petromyzontidae</taxon>
        <taxon>Petromyzon</taxon>
    </lineage>
</organism>
<dbReference type="PRINTS" id="PR00422">
    <property type="entry name" value="TRANSFERRIN"/>
</dbReference>
<feature type="binding site" evidence="6">
    <location>
        <position position="144"/>
    </location>
    <ligand>
        <name>hydrogencarbonate</name>
        <dbReference type="ChEBI" id="CHEBI:17544"/>
        <label>1</label>
    </ligand>
</feature>
<dbReference type="PIRSF" id="PIRSF002549">
    <property type="entry name" value="Transferrin"/>
    <property type="match status" value="1"/>
</dbReference>
<evidence type="ECO:0000259" key="10">
    <source>
        <dbReference type="PROSITE" id="PS51408"/>
    </source>
</evidence>
<dbReference type="RefSeq" id="XP_032830902.1">
    <property type="nucleotide sequence ID" value="XM_032975011.1"/>
</dbReference>
<comment type="similarity">
    <text evidence="5">Belongs to the transferrin family.</text>
</comment>
<dbReference type="PROSITE" id="PS51408">
    <property type="entry name" value="TRANSFERRIN_LIKE_4"/>
    <property type="match status" value="2"/>
</dbReference>
<evidence type="ECO:0000256" key="4">
    <source>
        <dbReference type="ARBA" id="ARBA00023157"/>
    </source>
</evidence>
<evidence type="ECO:0000256" key="5">
    <source>
        <dbReference type="PIRNR" id="PIRNR002549"/>
    </source>
</evidence>
<dbReference type="SUPFAM" id="SSF53850">
    <property type="entry name" value="Periplasmic binding protein-like II"/>
    <property type="match status" value="2"/>
</dbReference>
<feature type="binding site" evidence="6">
    <location>
        <position position="497"/>
    </location>
    <ligand>
        <name>hydrogencarbonate</name>
        <dbReference type="ChEBI" id="CHEBI:17544"/>
        <label>1</label>
    </ligand>
</feature>
<feature type="disulfide bond" evidence="8">
    <location>
        <begin position="259"/>
        <end position="273"/>
    </location>
</feature>
<proteinExistence type="inferred from homology"/>
<keyword evidence="5" id="KW-0406">Ion transport</keyword>
<dbReference type="Pfam" id="PF00405">
    <property type="entry name" value="Transferrin"/>
    <property type="match status" value="2"/>
</dbReference>
<feature type="disulfide bond" evidence="8">
    <location>
        <begin position="488"/>
        <end position="574"/>
    </location>
</feature>
<dbReference type="PROSITE" id="PS00207">
    <property type="entry name" value="TRANSFERRIN_LIKE_3"/>
    <property type="match status" value="1"/>
</dbReference>
<keyword evidence="11" id="KW-1185">Reference proteome</keyword>
<dbReference type="SMART" id="SM00094">
    <property type="entry name" value="TR_FER"/>
    <property type="match status" value="2"/>
</dbReference>
<dbReference type="Gene3D" id="3.40.190.10">
    <property type="entry name" value="Periplasmic binding protein-like II"/>
    <property type="match status" value="4"/>
</dbReference>
<feature type="binding site" evidence="6">
    <location>
        <position position="494"/>
    </location>
    <ligand>
        <name>hydrogencarbonate</name>
        <dbReference type="ChEBI" id="CHEBI:17544"/>
        <label>1</label>
    </ligand>
</feature>
<feature type="chain" id="PRO_5042543080" evidence="9">
    <location>
        <begin position="20"/>
        <end position="742"/>
    </location>
</feature>
<evidence type="ECO:0000256" key="6">
    <source>
        <dbReference type="PIRSR" id="PIRSR002549-2"/>
    </source>
</evidence>
<keyword evidence="4 8" id="KW-1015">Disulfide bond</keyword>
<evidence type="ECO:0000256" key="8">
    <source>
        <dbReference type="PIRSR" id="PIRSR002549-4"/>
    </source>
</evidence>
<feature type="binding site" evidence="6">
    <location>
        <position position="496"/>
    </location>
    <ligand>
        <name>hydrogencarbonate</name>
        <dbReference type="ChEBI" id="CHEBI:17544"/>
        <label>1</label>
    </ligand>
</feature>
<feature type="binding site" evidence="7">
    <location>
        <position position="112"/>
    </location>
    <ligand>
        <name>Fe(3+)</name>
        <dbReference type="ChEBI" id="CHEBI:29034"/>
        <label>1</label>
    </ligand>
</feature>
<dbReference type="GO" id="GO:0046872">
    <property type="term" value="F:metal ion binding"/>
    <property type="evidence" value="ECO:0007669"/>
    <property type="project" value="UniProtKB-KW"/>
</dbReference>
<keyword evidence="5" id="KW-0410">Iron transport</keyword>
<feature type="disulfide bond" evidence="8">
    <location>
        <begin position="135"/>
        <end position="227"/>
    </location>
</feature>
<dbReference type="PANTHER" id="PTHR11485:SF29">
    <property type="entry name" value="TRANSFERRIN 2"/>
    <property type="match status" value="1"/>
</dbReference>
<feature type="disulfide bond" evidence="8">
    <location>
        <begin position="40"/>
        <end position="58"/>
    </location>
</feature>
<dbReference type="GO" id="GO:0055037">
    <property type="term" value="C:recycling endosome"/>
    <property type="evidence" value="ECO:0007669"/>
    <property type="project" value="TreeGrafter"/>
</dbReference>
<feature type="binding site" evidence="6">
    <location>
        <position position="490"/>
    </location>
    <ligand>
        <name>hydrogencarbonate</name>
        <dbReference type="ChEBI" id="CHEBI:17544"/>
        <label>1</label>
    </ligand>
</feature>
<feature type="binding site" evidence="6">
    <location>
        <position position="141"/>
    </location>
    <ligand>
        <name>hydrogencarbonate</name>
        <dbReference type="ChEBI" id="CHEBI:17544"/>
        <label>1</label>
    </ligand>
</feature>
<protein>
    <submittedName>
        <fullName evidence="12">Serotransferrin-1-like</fullName>
    </submittedName>
</protein>
<feature type="binding site" evidence="6">
    <location>
        <position position="143"/>
    </location>
    <ligand>
        <name>hydrogencarbonate</name>
        <dbReference type="ChEBI" id="CHEBI:17544"/>
        <label>1</label>
    </ligand>
</feature>
<feature type="domain" description="Transferrin-like" evidence="10">
    <location>
        <begin position="377"/>
        <end position="716"/>
    </location>
</feature>
<feature type="binding site" evidence="7">
    <location>
        <position position="82"/>
    </location>
    <ligand>
        <name>Fe(3+)</name>
        <dbReference type="ChEBI" id="CHEBI:29034"/>
        <label>1</label>
    </ligand>
</feature>
<sequence length="742" mass="80599">MKLYAWLLTVAACGWMTQALVVNPNEVRWCVTSDKEKKKCMDLAKALGDLKSQYSLLCVQRDSPNECYETIKSHRADAVTLDGGDIYKAGEAPYLLRPLAGEDYGPAQGVCYYAVAVAKAGRVSDLSNLGGKKSCHTGVGKSAGWNLPIGKLLEKGILTWEGPSSGSVEKAVSNFFSSSCAPGSKELPFLDKASKAKLCGLCIGKGDNKCVKNAAEPYYDYGGAFRCLKEDAGDVAFVKHVTVNEDTTEAERAGYELLCGNGGRAPVSDFRRCHIAFVAAHAVVARSSDDIDQRKRSAILGLLNEAENYFGVNGTQKSKFELFSSSSYGGKNLLFKDSTQSLFRLPALFDHRSYLGSEYTSALASLSSARKKGKSPLRWCCISDGEKNKCDAWDLHKRELRCLGTHSMEKCIWMIKNGEADVMSLDGGQVYLAGKCGLIPVMAEYYDDDKVCSGQAAGVATGKYYAVAIVKKTNRDVSLKDLSGKSICHTGINRTAGWNIPIGQLVADGKIDSCNIEKGAARLFGPGCTPGSREASLCERCIGEEAAAVGSTGKHKCEFSSHERYFGYSGAFRCMVETGDVAFAKHTTVSENTDGANKEAWAKNLRSSDYELLCADGKRAPVSAYKTCHLAQAPSHAVVTRAALKTPVQEFLRDSQLKYGHSGMDREKFSLFSSERYQGKDLLFKDSAKCLVKVEADSYRDFLGAGYAKTMDGLNACAKSDLQEACEFDVCQIPRKYHSLQN</sequence>
<dbReference type="KEGG" id="pmrn:116954471"/>
<evidence type="ECO:0000256" key="9">
    <source>
        <dbReference type="SAM" id="SignalP"/>
    </source>
</evidence>
<feature type="domain" description="Transferrin-like" evidence="10">
    <location>
        <begin position="27"/>
        <end position="368"/>
    </location>
</feature>
<feature type="binding site" evidence="6">
    <location>
        <position position="137"/>
    </location>
    <ligand>
        <name>hydrogencarbonate</name>
        <dbReference type="ChEBI" id="CHEBI:17544"/>
        <label>1</label>
    </ligand>
</feature>
<feature type="disulfide bond" evidence="8">
    <location>
        <begin position="199"/>
        <end position="210"/>
    </location>
</feature>
<evidence type="ECO:0000256" key="3">
    <source>
        <dbReference type="ARBA" id="ARBA00022737"/>
    </source>
</evidence>
<feature type="disulfide bond" evidence="8">
    <location>
        <begin position="436"/>
        <end position="726"/>
    </location>
</feature>
<feature type="disulfide bond" evidence="8">
    <location>
        <begin position="614"/>
        <end position="628"/>
    </location>
</feature>
<dbReference type="InterPro" id="IPR018195">
    <property type="entry name" value="Transferrin_Fe_BS"/>
</dbReference>
<dbReference type="FunFam" id="3.40.190.10:FF:000095">
    <property type="entry name" value="Lactotransferrin"/>
    <property type="match status" value="2"/>
</dbReference>
<feature type="disulfide bond" evidence="8">
    <location>
        <begin position="390"/>
        <end position="402"/>
    </location>
</feature>
<dbReference type="InterPro" id="IPR001156">
    <property type="entry name" value="Transferrin-like_dom"/>
</dbReference>
<feature type="signal peptide" evidence="9">
    <location>
        <begin position="1"/>
        <end position="19"/>
    </location>
</feature>
<dbReference type="AlphaFoldDB" id="A0AAJ7XE73"/>
<feature type="disulfide bond" evidence="8">
    <location>
        <begin position="30"/>
        <end position="67"/>
    </location>
</feature>
<evidence type="ECO:0000256" key="7">
    <source>
        <dbReference type="PIRSR" id="PIRSR002549-3"/>
    </source>
</evidence>
<feature type="disulfide bond" evidence="8">
    <location>
        <begin position="528"/>
        <end position="541"/>
    </location>
</feature>
<dbReference type="GO" id="GO:0006826">
    <property type="term" value="P:iron ion transport"/>
    <property type="evidence" value="ECO:0007669"/>
    <property type="project" value="UniProtKB-KW"/>
</dbReference>